<dbReference type="AlphaFoldDB" id="A0A366M1A6"/>
<dbReference type="EMBL" id="QMEY01000003">
    <property type="protein sequence ID" value="RBQ19966.1"/>
    <property type="molecule type" value="Genomic_DNA"/>
</dbReference>
<proteinExistence type="predicted"/>
<dbReference type="Proteomes" id="UP000253303">
    <property type="component" value="Unassembled WGS sequence"/>
</dbReference>
<gene>
    <name evidence="1" type="ORF">DP939_08995</name>
</gene>
<accession>A0A366M1A6</accession>
<comment type="caution">
    <text evidence="1">The sequence shown here is derived from an EMBL/GenBank/DDBJ whole genome shotgun (WGS) entry which is preliminary data.</text>
</comment>
<evidence type="ECO:0000313" key="1">
    <source>
        <dbReference type="EMBL" id="RBQ19966.1"/>
    </source>
</evidence>
<evidence type="ECO:0000313" key="2">
    <source>
        <dbReference type="Proteomes" id="UP000253303"/>
    </source>
</evidence>
<reference evidence="1 2" key="1">
    <citation type="submission" date="2018-06" db="EMBL/GenBank/DDBJ databases">
        <title>Sphaerisporangium craniellae sp. nov., isolated from a marine sponge in the South China Sea.</title>
        <authorList>
            <person name="Li L."/>
        </authorList>
    </citation>
    <scope>NUCLEOTIDE SEQUENCE [LARGE SCALE GENOMIC DNA]</scope>
    <source>
        <strain evidence="1 2">LHW63015</strain>
    </source>
</reference>
<name>A0A366M1A6_9ACTN</name>
<protein>
    <submittedName>
        <fullName evidence="1">Uncharacterized protein</fullName>
    </submittedName>
</protein>
<keyword evidence="2" id="KW-1185">Reference proteome</keyword>
<organism evidence="1 2">
    <name type="scientific">Spongiactinospora rosea</name>
    <dbReference type="NCBI Taxonomy" id="2248750"/>
    <lineage>
        <taxon>Bacteria</taxon>
        <taxon>Bacillati</taxon>
        <taxon>Actinomycetota</taxon>
        <taxon>Actinomycetes</taxon>
        <taxon>Streptosporangiales</taxon>
        <taxon>Streptosporangiaceae</taxon>
        <taxon>Spongiactinospora</taxon>
    </lineage>
</organism>
<sequence>MLWVLPDGFLPGCSERSVFLVWDVEVADSPRACGVTDSPGTAERAMLDALATRPEGRGRVRYARLSFIGVGYVYGPAVLTAHRKDGATVVRAGDAWENTS</sequence>